<dbReference type="Proteomes" id="UP000184240">
    <property type="component" value="Unassembled WGS sequence"/>
</dbReference>
<comment type="similarity">
    <text evidence="1">Belongs to the IMPACT family.</text>
</comment>
<dbReference type="EMBL" id="FQXT01000003">
    <property type="protein sequence ID" value="SHI05246.1"/>
    <property type="molecule type" value="Genomic_DNA"/>
</dbReference>
<dbReference type="PANTHER" id="PTHR16301:SF20">
    <property type="entry name" value="IMPACT FAMILY MEMBER YIGZ"/>
    <property type="match status" value="1"/>
</dbReference>
<dbReference type="GO" id="GO:0005737">
    <property type="term" value="C:cytoplasm"/>
    <property type="evidence" value="ECO:0007669"/>
    <property type="project" value="TreeGrafter"/>
</dbReference>
<dbReference type="AlphaFoldDB" id="A0A1M5XZV5"/>
<evidence type="ECO:0000313" key="5">
    <source>
        <dbReference type="Proteomes" id="UP000184240"/>
    </source>
</evidence>
<keyword evidence="6" id="KW-1185">Reference proteome</keyword>
<reference evidence="3 6" key="3">
    <citation type="submission" date="2018-07" db="EMBL/GenBank/DDBJ databases">
        <title>Leeuwenhoekiella genomics.</title>
        <authorList>
            <person name="Tahon G."/>
            <person name="Willems A."/>
        </authorList>
    </citation>
    <scope>NUCLEOTIDE SEQUENCE [LARGE SCALE GENOMIC DNA]</scope>
    <source>
        <strain evidence="3 6">LMG 24856</strain>
    </source>
</reference>
<dbReference type="InterPro" id="IPR001498">
    <property type="entry name" value="Impact_N"/>
</dbReference>
<name>A0A1M5XZV5_9FLAO</name>
<dbReference type="SUPFAM" id="SSF54211">
    <property type="entry name" value="Ribosomal protein S5 domain 2-like"/>
    <property type="match status" value="1"/>
</dbReference>
<reference evidence="5" key="1">
    <citation type="submission" date="2016-11" db="EMBL/GenBank/DDBJ databases">
        <authorList>
            <person name="Varghese N."/>
            <person name="Submissions S."/>
        </authorList>
    </citation>
    <scope>NUCLEOTIDE SEQUENCE [LARGE SCALE GENOMIC DNA]</scope>
    <source>
        <strain evidence="5">DSM 19859</strain>
    </source>
</reference>
<reference evidence="4" key="2">
    <citation type="submission" date="2016-11" db="EMBL/GenBank/DDBJ databases">
        <authorList>
            <person name="Jaros S."/>
            <person name="Januszkiewicz K."/>
            <person name="Wedrychowicz H."/>
        </authorList>
    </citation>
    <scope>NUCLEOTIDE SEQUENCE [LARGE SCALE GENOMIC DNA]</scope>
    <source>
        <strain evidence="4">DSM 19859</strain>
    </source>
</reference>
<dbReference type="RefSeq" id="WP_072982397.1">
    <property type="nucleotide sequence ID" value="NZ_FQXT01000003.1"/>
</dbReference>
<feature type="domain" description="Impact N-terminal" evidence="2">
    <location>
        <begin position="25"/>
        <end position="130"/>
    </location>
</feature>
<dbReference type="InterPro" id="IPR023582">
    <property type="entry name" value="Impact"/>
</dbReference>
<gene>
    <name evidence="3" type="ORF">DSM01_1119</name>
    <name evidence="4" type="ORF">SAMN04487999_1824</name>
</gene>
<dbReference type="STRING" id="573501.SAMN04487999_1824"/>
<proteinExistence type="inferred from homology"/>
<evidence type="ECO:0000313" key="3">
    <source>
        <dbReference type="EMBL" id="RXG30369.1"/>
    </source>
</evidence>
<dbReference type="Proteomes" id="UP000290037">
    <property type="component" value="Unassembled WGS sequence"/>
</dbReference>
<dbReference type="PANTHER" id="PTHR16301">
    <property type="entry name" value="IMPACT-RELATED"/>
    <property type="match status" value="1"/>
</dbReference>
<dbReference type="EMBL" id="QOVN01000002">
    <property type="protein sequence ID" value="RXG30369.1"/>
    <property type="molecule type" value="Genomic_DNA"/>
</dbReference>
<evidence type="ECO:0000313" key="6">
    <source>
        <dbReference type="Proteomes" id="UP000290037"/>
    </source>
</evidence>
<protein>
    <submittedName>
        <fullName evidence="4">Uncharacterized protein, YigZ family</fullName>
    </submittedName>
    <submittedName>
        <fullName evidence="3">YigZ family protein</fullName>
    </submittedName>
</protein>
<dbReference type="InterPro" id="IPR020568">
    <property type="entry name" value="Ribosomal_Su5_D2-typ_SF"/>
</dbReference>
<dbReference type="InterPro" id="IPR036956">
    <property type="entry name" value="Impact_N_sf"/>
</dbReference>
<accession>A0A1M5XZV5</accession>
<evidence type="ECO:0000259" key="2">
    <source>
        <dbReference type="Pfam" id="PF01205"/>
    </source>
</evidence>
<dbReference type="GO" id="GO:0006446">
    <property type="term" value="P:regulation of translational initiation"/>
    <property type="evidence" value="ECO:0007669"/>
    <property type="project" value="TreeGrafter"/>
</dbReference>
<dbReference type="Gene3D" id="3.30.230.30">
    <property type="entry name" value="Impact, N-terminal domain"/>
    <property type="match status" value="1"/>
</dbReference>
<evidence type="ECO:0000313" key="4">
    <source>
        <dbReference type="EMBL" id="SHI05246.1"/>
    </source>
</evidence>
<dbReference type="OrthoDB" id="9813771at2"/>
<sequence length="205" mass="23222">MQEESHRDTYKTITKTSAESLFKDRGSKFIGQAHPVRTEEEIEEILTSLHQQHNKASHICYAWQLGKNYEHYRANDDGEPGNSAGPPIYGQLQSFEVTNTLVTVIRYYGGTNLGVGGLIQAYKTAAQLALETAKIVVKTITEELQLKFEYALLHTVMRIIKEEQLTIANQEMELSCSVTVSVRKNDLERIQERFDAVFGIETIIL</sequence>
<dbReference type="Pfam" id="PF01205">
    <property type="entry name" value="Impact_N"/>
    <property type="match status" value="1"/>
</dbReference>
<organism evidence="4 5">
    <name type="scientific">Leeuwenhoekiella palythoae</name>
    <dbReference type="NCBI Taxonomy" id="573501"/>
    <lineage>
        <taxon>Bacteria</taxon>
        <taxon>Pseudomonadati</taxon>
        <taxon>Bacteroidota</taxon>
        <taxon>Flavobacteriia</taxon>
        <taxon>Flavobacteriales</taxon>
        <taxon>Flavobacteriaceae</taxon>
        <taxon>Leeuwenhoekiella</taxon>
    </lineage>
</organism>
<evidence type="ECO:0000256" key="1">
    <source>
        <dbReference type="ARBA" id="ARBA00007665"/>
    </source>
</evidence>